<evidence type="ECO:0000256" key="8">
    <source>
        <dbReference type="ARBA" id="ARBA00022968"/>
    </source>
</evidence>
<keyword evidence="11" id="KW-0472">Membrane</keyword>
<reference evidence="15 17" key="1">
    <citation type="submission" date="2016-01" db="EMBL/GenBank/DDBJ databases">
        <authorList>
            <person name="Oliw E.H."/>
        </authorList>
    </citation>
    <scope>NUCLEOTIDE SEQUENCE [LARGE SCALE GENOMIC DNA]</scope>
    <source>
        <strain evidence="15 17">MJR7757A</strain>
    </source>
</reference>
<evidence type="ECO:0000256" key="13">
    <source>
        <dbReference type="ARBA" id="ARBA00023180"/>
    </source>
</evidence>
<evidence type="ECO:0000313" key="15">
    <source>
        <dbReference type="EMBL" id="KXA07475.1"/>
    </source>
</evidence>
<dbReference type="PANTHER" id="PTHR46025">
    <property type="entry name" value="XYLOSYLTRANSFERASE OXT"/>
    <property type="match status" value="1"/>
</dbReference>
<evidence type="ECO:0000256" key="12">
    <source>
        <dbReference type="ARBA" id="ARBA00023157"/>
    </source>
</evidence>
<protein>
    <recommendedName>
        <fullName evidence="14">Peptide O-xylosyltransferase</fullName>
    </recommendedName>
</protein>
<evidence type="ECO:0000256" key="2">
    <source>
        <dbReference type="ARBA" id="ARBA00004648"/>
    </source>
</evidence>
<dbReference type="Proteomes" id="UP000070646">
    <property type="component" value="Unassembled WGS sequence"/>
</dbReference>
<keyword evidence="7" id="KW-0256">Endoplasmic reticulum</keyword>
<dbReference type="InterPro" id="IPR003406">
    <property type="entry name" value="Glyco_trans_14"/>
</dbReference>
<evidence type="ECO:0000256" key="10">
    <source>
        <dbReference type="ARBA" id="ARBA00023034"/>
    </source>
</evidence>
<evidence type="ECO:0000256" key="9">
    <source>
        <dbReference type="ARBA" id="ARBA00022989"/>
    </source>
</evidence>
<dbReference type="GO" id="GO:0050650">
    <property type="term" value="P:chondroitin sulfate proteoglycan biosynthetic process"/>
    <property type="evidence" value="ECO:0007669"/>
    <property type="project" value="TreeGrafter"/>
</dbReference>
<evidence type="ECO:0000256" key="6">
    <source>
        <dbReference type="ARBA" id="ARBA00022723"/>
    </source>
</evidence>
<dbReference type="Pfam" id="PF02485">
    <property type="entry name" value="Branch"/>
    <property type="match status" value="1"/>
</dbReference>
<dbReference type="Proteomes" id="UP000668358">
    <property type="component" value="Unassembled WGS sequence"/>
</dbReference>
<organism evidence="15 17">
    <name type="scientific">Clostridium perfringens</name>
    <dbReference type="NCBI Taxonomy" id="1502"/>
    <lineage>
        <taxon>Bacteria</taxon>
        <taxon>Bacillati</taxon>
        <taxon>Bacillota</taxon>
        <taxon>Clostridia</taxon>
        <taxon>Eubacteriales</taxon>
        <taxon>Clostridiaceae</taxon>
        <taxon>Clostridium</taxon>
    </lineage>
</organism>
<evidence type="ECO:0000256" key="7">
    <source>
        <dbReference type="ARBA" id="ARBA00022824"/>
    </source>
</evidence>
<keyword evidence="5" id="KW-0812">Transmembrane</keyword>
<dbReference type="GO" id="GO:0015012">
    <property type="term" value="P:heparan sulfate proteoglycan biosynthetic process"/>
    <property type="evidence" value="ECO:0007669"/>
    <property type="project" value="TreeGrafter"/>
</dbReference>
<evidence type="ECO:0000256" key="1">
    <source>
        <dbReference type="ARBA" id="ARBA00004323"/>
    </source>
</evidence>
<dbReference type="AlphaFoldDB" id="A0A133MTV9"/>
<dbReference type="GO" id="GO:0030158">
    <property type="term" value="F:protein xylosyltransferase activity"/>
    <property type="evidence" value="ECO:0007669"/>
    <property type="project" value="InterPro"/>
</dbReference>
<evidence type="ECO:0000313" key="17">
    <source>
        <dbReference type="Proteomes" id="UP000070646"/>
    </source>
</evidence>
<evidence type="ECO:0000313" key="16">
    <source>
        <dbReference type="EMBL" id="MBO3414941.1"/>
    </source>
</evidence>
<evidence type="ECO:0000256" key="11">
    <source>
        <dbReference type="ARBA" id="ARBA00023136"/>
    </source>
</evidence>
<dbReference type="EMBL" id="JAENRE010000001">
    <property type="protein sequence ID" value="MBO3414941.1"/>
    <property type="molecule type" value="Genomic_DNA"/>
</dbReference>
<dbReference type="GO" id="GO:0046872">
    <property type="term" value="F:metal ion binding"/>
    <property type="evidence" value="ECO:0007669"/>
    <property type="project" value="UniProtKB-KW"/>
</dbReference>
<proteinExistence type="predicted"/>
<dbReference type="GO" id="GO:0016020">
    <property type="term" value="C:membrane"/>
    <property type="evidence" value="ECO:0007669"/>
    <property type="project" value="InterPro"/>
</dbReference>
<keyword evidence="13" id="KW-0325">Glycoprotein</keyword>
<keyword evidence="6" id="KW-0479">Metal-binding</keyword>
<comment type="caution">
    <text evidence="15">The sequence shown here is derived from an EMBL/GenBank/DDBJ whole genome shotgun (WGS) entry which is preliminary data.</text>
</comment>
<keyword evidence="10" id="KW-0333">Golgi apparatus</keyword>
<dbReference type="EMBL" id="LRPU01000162">
    <property type="protein sequence ID" value="KXA07475.1"/>
    <property type="molecule type" value="Genomic_DNA"/>
</dbReference>
<evidence type="ECO:0000256" key="4">
    <source>
        <dbReference type="ARBA" id="ARBA00022679"/>
    </source>
</evidence>
<keyword evidence="8" id="KW-0735">Signal-anchor</keyword>
<dbReference type="RefSeq" id="WP_060796532.1">
    <property type="nucleotide sequence ID" value="NZ_CABEEO010000004.1"/>
</dbReference>
<keyword evidence="3" id="KW-0328">Glycosyltransferase</keyword>
<dbReference type="PATRIC" id="fig|1502.174.peg.2667"/>
<evidence type="ECO:0000256" key="3">
    <source>
        <dbReference type="ARBA" id="ARBA00022676"/>
    </source>
</evidence>
<sequence>MKKKHAYMIIAHNEFEILEKLIVLLDDERNDIYLHIDKKVKDFPFHYFKGLVKKSNIEFVERKDVRWGAPSQIECELELLKASTKNNYSYYHLISGVDLPLKSQNEIHKFFEDNEGKEFIHFCSFEEAKHVENRVKNYHFMKYYKSSNKLLGYSVRNFNKIIGKLQKVVKFERKWDNSIKLCFGAQWFSITDELAKYVVSKEKWINNTFKFTTCSDELFLQTLVYNSKFYDNVYLKGINDYKTCMRYIDWKRGNPYVFRKEDFKELIESNRLFARKFSSNIDNEIITKIFNYLNSKK</sequence>
<reference evidence="16 18" key="2">
    <citation type="submission" date="2020-12" db="EMBL/GenBank/DDBJ databases">
        <title>Comparative genomics of Clostridium perfringens reveals patterns of host-associated phylogenetic clades and virulence factors.</title>
        <authorList>
            <person name="Smith A.H."/>
            <person name="Geier R."/>
        </authorList>
    </citation>
    <scope>NUCLEOTIDE SEQUENCE [LARGE SCALE GENOMIC DNA]</scope>
    <source>
        <strain evidence="16 18">CHD15829P</strain>
    </source>
</reference>
<evidence type="ECO:0000313" key="18">
    <source>
        <dbReference type="Proteomes" id="UP000668358"/>
    </source>
</evidence>
<dbReference type="PANTHER" id="PTHR46025:SF3">
    <property type="entry name" value="XYLOSYLTRANSFERASE OXT"/>
    <property type="match status" value="1"/>
</dbReference>
<evidence type="ECO:0000256" key="5">
    <source>
        <dbReference type="ARBA" id="ARBA00022692"/>
    </source>
</evidence>
<evidence type="ECO:0000256" key="14">
    <source>
        <dbReference type="ARBA" id="ARBA00042865"/>
    </source>
</evidence>
<keyword evidence="4 16" id="KW-0808">Transferase</keyword>
<dbReference type="InterPro" id="IPR043538">
    <property type="entry name" value="XYLT"/>
</dbReference>
<name>A0A133MTV9_CLOPF</name>
<keyword evidence="9" id="KW-1133">Transmembrane helix</keyword>
<keyword evidence="12" id="KW-1015">Disulfide bond</keyword>
<comment type="subcellular location">
    <subcellularLocation>
        <location evidence="2">Endoplasmic reticulum membrane</location>
        <topology evidence="2">Single-pass type II membrane protein</topology>
    </subcellularLocation>
    <subcellularLocation>
        <location evidence="1">Golgi apparatus membrane</location>
        <topology evidence="1">Single-pass type II membrane protein</topology>
    </subcellularLocation>
</comment>
<accession>A0A133MTV9</accession>
<gene>
    <name evidence="15" type="ORF">HMPREF3222_02644</name>
    <name evidence="16" type="ORF">JJB78_00170</name>
</gene>